<dbReference type="GO" id="GO:0005886">
    <property type="term" value="C:plasma membrane"/>
    <property type="evidence" value="ECO:0007669"/>
    <property type="project" value="UniProtKB-SubCell"/>
</dbReference>
<dbReference type="PROSITE" id="PS00211">
    <property type="entry name" value="ABC_TRANSPORTER_1"/>
    <property type="match status" value="1"/>
</dbReference>
<dbReference type="FunFam" id="3.40.50.300:FF:000134">
    <property type="entry name" value="Iron-enterobactin ABC transporter ATP-binding protein"/>
    <property type="match status" value="1"/>
</dbReference>
<keyword evidence="6 11" id="KW-0067">ATP-binding</keyword>
<dbReference type="InterPro" id="IPR051535">
    <property type="entry name" value="Siderophore_ABC-ATPase"/>
</dbReference>
<keyword evidence="8" id="KW-0406">Ion transport</keyword>
<keyword evidence="7" id="KW-0408">Iron</keyword>
<evidence type="ECO:0000256" key="1">
    <source>
        <dbReference type="ARBA" id="ARBA00004202"/>
    </source>
</evidence>
<proteinExistence type="predicted"/>
<dbReference type="PANTHER" id="PTHR42771">
    <property type="entry name" value="IRON(3+)-HYDROXAMATE IMPORT ATP-BINDING PROTEIN FHUC"/>
    <property type="match status" value="1"/>
</dbReference>
<dbReference type="InterPro" id="IPR027417">
    <property type="entry name" value="P-loop_NTPase"/>
</dbReference>
<dbReference type="InterPro" id="IPR003593">
    <property type="entry name" value="AAA+_ATPase"/>
</dbReference>
<dbReference type="OrthoDB" id="5296765at2"/>
<comment type="caution">
    <text evidence="11">The sequence shown here is derived from an EMBL/GenBank/DDBJ whole genome shotgun (WGS) entry which is preliminary data.</text>
</comment>
<evidence type="ECO:0000256" key="3">
    <source>
        <dbReference type="ARBA" id="ARBA00022475"/>
    </source>
</evidence>
<dbReference type="InterPro" id="IPR003439">
    <property type="entry name" value="ABC_transporter-like_ATP-bd"/>
</dbReference>
<dbReference type="SMART" id="SM00382">
    <property type="entry name" value="AAA"/>
    <property type="match status" value="1"/>
</dbReference>
<dbReference type="PROSITE" id="PS50893">
    <property type="entry name" value="ABC_TRANSPORTER_2"/>
    <property type="match status" value="1"/>
</dbReference>
<dbReference type="RefSeq" id="WP_130504943.1">
    <property type="nucleotide sequence ID" value="NZ_SHLC01000001.1"/>
</dbReference>
<dbReference type="Gene3D" id="3.40.50.300">
    <property type="entry name" value="P-loop containing nucleotide triphosphate hydrolases"/>
    <property type="match status" value="1"/>
</dbReference>
<feature type="domain" description="ABC transporter" evidence="10">
    <location>
        <begin position="1"/>
        <end position="252"/>
    </location>
</feature>
<dbReference type="InterPro" id="IPR017871">
    <property type="entry name" value="ABC_transporter-like_CS"/>
</dbReference>
<keyword evidence="9" id="KW-0472">Membrane</keyword>
<protein>
    <submittedName>
        <fullName evidence="11">Iron complex transport system ATP-binding protein</fullName>
    </submittedName>
</protein>
<comment type="subcellular location">
    <subcellularLocation>
        <location evidence="1">Cell membrane</location>
        <topology evidence="1">Peripheral membrane protein</topology>
    </subcellularLocation>
</comment>
<sequence length="295" mass="31152">MLGIDLTLAYNGTPVVHGADIALAPGRVTALVGPNGSGKSTLLRTLARLHAPESGRIELPAEGIDTADVAPSDAAPIDALSLSNRDFARRVTLLAQSRPTPAGLTVREVVEFGRHPHRGRWTRGDADGAAVVENAMSITGVAELAERQVDRLSGGQLQRVWLASCLAQDTAVLLLDEPTTYLDLRYQVELLDLIRDLAEVHGVTIGVVLHDLDQAAAIADHVVLLAGGRVQASGSPEQVLTSELLSDAYGIRVDVHNDEASGHVRTRAIGRHNSAKARTATSAAESRPVLELALA</sequence>
<name>A0A4Q8AK81_9MICO</name>
<gene>
    <name evidence="11" type="ORF">EV379_0736</name>
</gene>
<evidence type="ECO:0000256" key="5">
    <source>
        <dbReference type="ARBA" id="ARBA00022741"/>
    </source>
</evidence>
<dbReference type="Proteomes" id="UP000291483">
    <property type="component" value="Unassembled WGS sequence"/>
</dbReference>
<dbReference type="GO" id="GO:0006826">
    <property type="term" value="P:iron ion transport"/>
    <property type="evidence" value="ECO:0007669"/>
    <property type="project" value="UniProtKB-KW"/>
</dbReference>
<dbReference type="PANTHER" id="PTHR42771:SF2">
    <property type="entry name" value="IRON(3+)-HYDROXAMATE IMPORT ATP-BINDING PROTEIN FHUC"/>
    <property type="match status" value="1"/>
</dbReference>
<keyword evidence="12" id="KW-1185">Reference proteome</keyword>
<evidence type="ECO:0000259" key="10">
    <source>
        <dbReference type="PROSITE" id="PS50893"/>
    </source>
</evidence>
<dbReference type="GO" id="GO:0016887">
    <property type="term" value="F:ATP hydrolysis activity"/>
    <property type="evidence" value="ECO:0007669"/>
    <property type="project" value="InterPro"/>
</dbReference>
<evidence type="ECO:0000313" key="12">
    <source>
        <dbReference type="Proteomes" id="UP000291483"/>
    </source>
</evidence>
<keyword evidence="2" id="KW-0813">Transport</keyword>
<evidence type="ECO:0000313" key="11">
    <source>
        <dbReference type="EMBL" id="RZU64441.1"/>
    </source>
</evidence>
<organism evidence="11 12">
    <name type="scientific">Microterricola gilva</name>
    <dbReference type="NCBI Taxonomy" id="393267"/>
    <lineage>
        <taxon>Bacteria</taxon>
        <taxon>Bacillati</taxon>
        <taxon>Actinomycetota</taxon>
        <taxon>Actinomycetes</taxon>
        <taxon>Micrococcales</taxon>
        <taxon>Microbacteriaceae</taxon>
        <taxon>Microterricola</taxon>
    </lineage>
</organism>
<accession>A0A4Q8AK81</accession>
<evidence type="ECO:0000256" key="9">
    <source>
        <dbReference type="ARBA" id="ARBA00023136"/>
    </source>
</evidence>
<evidence type="ECO:0000256" key="7">
    <source>
        <dbReference type="ARBA" id="ARBA00023004"/>
    </source>
</evidence>
<dbReference type="EMBL" id="SHLC01000001">
    <property type="protein sequence ID" value="RZU64441.1"/>
    <property type="molecule type" value="Genomic_DNA"/>
</dbReference>
<reference evidence="11 12" key="1">
    <citation type="submission" date="2019-02" db="EMBL/GenBank/DDBJ databases">
        <title>Sequencing the genomes of 1000 actinobacteria strains.</title>
        <authorList>
            <person name="Klenk H.-P."/>
        </authorList>
    </citation>
    <scope>NUCLEOTIDE SEQUENCE [LARGE SCALE GENOMIC DNA]</scope>
    <source>
        <strain evidence="11 12">DSM 18319</strain>
    </source>
</reference>
<dbReference type="Pfam" id="PF00005">
    <property type="entry name" value="ABC_tran"/>
    <property type="match status" value="1"/>
</dbReference>
<evidence type="ECO:0000256" key="2">
    <source>
        <dbReference type="ARBA" id="ARBA00022448"/>
    </source>
</evidence>
<dbReference type="CDD" id="cd03214">
    <property type="entry name" value="ABC_Iron-Siderophores_B12_Hemin"/>
    <property type="match status" value="1"/>
</dbReference>
<keyword evidence="4" id="KW-0410">Iron transport</keyword>
<dbReference type="GO" id="GO:0005524">
    <property type="term" value="F:ATP binding"/>
    <property type="evidence" value="ECO:0007669"/>
    <property type="project" value="UniProtKB-KW"/>
</dbReference>
<dbReference type="AlphaFoldDB" id="A0A4Q8AK81"/>
<evidence type="ECO:0000256" key="8">
    <source>
        <dbReference type="ARBA" id="ARBA00023065"/>
    </source>
</evidence>
<keyword evidence="5" id="KW-0547">Nucleotide-binding</keyword>
<keyword evidence="3" id="KW-1003">Cell membrane</keyword>
<dbReference type="SUPFAM" id="SSF52540">
    <property type="entry name" value="P-loop containing nucleoside triphosphate hydrolases"/>
    <property type="match status" value="1"/>
</dbReference>
<evidence type="ECO:0000256" key="4">
    <source>
        <dbReference type="ARBA" id="ARBA00022496"/>
    </source>
</evidence>
<evidence type="ECO:0000256" key="6">
    <source>
        <dbReference type="ARBA" id="ARBA00022840"/>
    </source>
</evidence>